<dbReference type="Proteomes" id="UP000294508">
    <property type="component" value="Unassembled WGS sequence"/>
</dbReference>
<name>A0A4R2H4C5_9ACTN</name>
<accession>A0A4R2H4C5</accession>
<keyword evidence="2" id="KW-0560">Oxidoreductase</keyword>
<feature type="domain" description="Carboxymuconolactone decarboxylase-like" evidence="1">
    <location>
        <begin position="205"/>
        <end position="278"/>
    </location>
</feature>
<keyword evidence="3" id="KW-1185">Reference proteome</keyword>
<dbReference type="Gene3D" id="1.20.1290.10">
    <property type="entry name" value="AhpD-like"/>
    <property type="match status" value="1"/>
</dbReference>
<evidence type="ECO:0000259" key="1">
    <source>
        <dbReference type="Pfam" id="PF02627"/>
    </source>
</evidence>
<dbReference type="InterPro" id="IPR052512">
    <property type="entry name" value="4CMD/NDH-1_regulator"/>
</dbReference>
<organism evidence="2 3">
    <name type="scientific">Kribbella steppae</name>
    <dbReference type="NCBI Taxonomy" id="2512223"/>
    <lineage>
        <taxon>Bacteria</taxon>
        <taxon>Bacillati</taxon>
        <taxon>Actinomycetota</taxon>
        <taxon>Actinomycetes</taxon>
        <taxon>Propionibacteriales</taxon>
        <taxon>Kribbellaceae</taxon>
        <taxon>Kribbella</taxon>
    </lineage>
</organism>
<dbReference type="PANTHER" id="PTHR33570:SF2">
    <property type="entry name" value="CARBOXYMUCONOLACTONE DECARBOXYLASE-LIKE DOMAIN-CONTAINING PROTEIN"/>
    <property type="match status" value="1"/>
</dbReference>
<dbReference type="SUPFAM" id="SSF69118">
    <property type="entry name" value="AhpD-like"/>
    <property type="match status" value="2"/>
</dbReference>
<evidence type="ECO:0000313" key="3">
    <source>
        <dbReference type="Proteomes" id="UP000294508"/>
    </source>
</evidence>
<dbReference type="GO" id="GO:0051920">
    <property type="term" value="F:peroxiredoxin activity"/>
    <property type="evidence" value="ECO:0007669"/>
    <property type="project" value="InterPro"/>
</dbReference>
<dbReference type="InterPro" id="IPR029032">
    <property type="entry name" value="AhpD-like"/>
</dbReference>
<dbReference type="EMBL" id="SLWN01000013">
    <property type="protein sequence ID" value="TCO19605.1"/>
    <property type="molecule type" value="Genomic_DNA"/>
</dbReference>
<gene>
    <name evidence="2" type="ORF">EV652_1134</name>
</gene>
<protein>
    <submittedName>
        <fullName evidence="2">Alkylhydroperoxidase/carboxymuconolactone decarboxylase family protein YurZ</fullName>
    </submittedName>
</protein>
<keyword evidence="2" id="KW-0575">Peroxidase</keyword>
<dbReference type="RefSeq" id="WP_132213092.1">
    <property type="nucleotide sequence ID" value="NZ_SLWN01000013.1"/>
</dbReference>
<sequence>MTQPSQVTDEIAAEYSADLDVVARYQPGIRARLEQRARLDPAFAYAWLRYAARLLGRPSLDARTRLLVMTGQFTMSRRHERLRETVQAAIAESLDLKEVLEVIFQCAIYGGEPLIDEALSIFADELEKADLLDEVCSRGLQVGQRAGERDLDEERTRWHPEDAADPRADALVKKYGWQGISSALVLRPRHTLDNAQFLDSLDEGFTKAFYDLGYDDMYGRLVLDHRTRLLCMVGNTLAIGEIVQTRHHMRTAIRQGASPREVLEVLFQSVLVVGHPNVVPERIRDLVAIVEDEGTNFF</sequence>
<dbReference type="Pfam" id="PF02627">
    <property type="entry name" value="CMD"/>
    <property type="match status" value="2"/>
</dbReference>
<reference evidence="2 3" key="1">
    <citation type="journal article" date="2015" name="Stand. Genomic Sci.">
        <title>Genomic Encyclopedia of Bacterial and Archaeal Type Strains, Phase III: the genomes of soil and plant-associated and newly described type strains.</title>
        <authorList>
            <person name="Whitman W.B."/>
            <person name="Woyke T."/>
            <person name="Klenk H.P."/>
            <person name="Zhou Y."/>
            <person name="Lilburn T.G."/>
            <person name="Beck B.J."/>
            <person name="De Vos P."/>
            <person name="Vandamme P."/>
            <person name="Eisen J.A."/>
            <person name="Garrity G."/>
            <person name="Hugenholtz P."/>
            <person name="Kyrpides N.C."/>
        </authorList>
    </citation>
    <scope>NUCLEOTIDE SEQUENCE [LARGE SCALE GENOMIC DNA]</scope>
    <source>
        <strain evidence="2 3">VKM Ac-2572</strain>
    </source>
</reference>
<dbReference type="InterPro" id="IPR003779">
    <property type="entry name" value="CMD-like"/>
</dbReference>
<evidence type="ECO:0000313" key="2">
    <source>
        <dbReference type="EMBL" id="TCO19605.1"/>
    </source>
</evidence>
<feature type="domain" description="Carboxymuconolactone decarboxylase-like" evidence="1">
    <location>
        <begin position="41"/>
        <end position="122"/>
    </location>
</feature>
<proteinExistence type="predicted"/>
<dbReference type="PANTHER" id="PTHR33570">
    <property type="entry name" value="4-CARBOXYMUCONOLACTONE DECARBOXYLASE FAMILY PROTEIN"/>
    <property type="match status" value="1"/>
</dbReference>
<dbReference type="OrthoDB" id="9802489at2"/>
<dbReference type="AlphaFoldDB" id="A0A4R2H4C5"/>
<comment type="caution">
    <text evidence="2">The sequence shown here is derived from an EMBL/GenBank/DDBJ whole genome shotgun (WGS) entry which is preliminary data.</text>
</comment>